<name>A0A1F7YF88_9BACT</name>
<reference evidence="1 2" key="1">
    <citation type="journal article" date="2016" name="Nat. Commun.">
        <title>Thousands of microbial genomes shed light on interconnected biogeochemical processes in an aquifer system.</title>
        <authorList>
            <person name="Anantharaman K."/>
            <person name="Brown C.T."/>
            <person name="Hug L.A."/>
            <person name="Sharon I."/>
            <person name="Castelle C.J."/>
            <person name="Probst A.J."/>
            <person name="Thomas B.C."/>
            <person name="Singh A."/>
            <person name="Wilkins M.J."/>
            <person name="Karaoz U."/>
            <person name="Brodie E.L."/>
            <person name="Williams K.H."/>
            <person name="Hubbard S.S."/>
            <person name="Banfield J.F."/>
        </authorList>
    </citation>
    <scope>NUCLEOTIDE SEQUENCE [LARGE SCALE GENOMIC DNA]</scope>
</reference>
<dbReference type="Proteomes" id="UP000179221">
    <property type="component" value="Unassembled WGS sequence"/>
</dbReference>
<proteinExistence type="predicted"/>
<gene>
    <name evidence="1" type="ORF">A2628_00395</name>
</gene>
<sequence length="118" mass="13387">MRTTYKKMNNIEDILRRLSLKQLEALAVFIPTGERASTHMSIETASNTIHTAVNDNIKRKKAIGGVISTLCKIETPYGKLILPAAWTKEEGMRWTLNEKVINRQELKEILLQIPGLNI</sequence>
<dbReference type="AlphaFoldDB" id="A0A1F7YF88"/>
<protein>
    <submittedName>
        <fullName evidence="1">Uncharacterized protein</fullName>
    </submittedName>
</protein>
<accession>A0A1F7YF88</accession>
<dbReference type="EMBL" id="MGGL01000017">
    <property type="protein sequence ID" value="OGM25991.1"/>
    <property type="molecule type" value="Genomic_DNA"/>
</dbReference>
<comment type="caution">
    <text evidence="1">The sequence shown here is derived from an EMBL/GenBank/DDBJ whole genome shotgun (WGS) entry which is preliminary data.</text>
</comment>
<evidence type="ECO:0000313" key="2">
    <source>
        <dbReference type="Proteomes" id="UP000179221"/>
    </source>
</evidence>
<evidence type="ECO:0000313" key="1">
    <source>
        <dbReference type="EMBL" id="OGM25991.1"/>
    </source>
</evidence>
<organism evidence="1 2">
    <name type="scientific">Candidatus Woesebacteria bacterium RIFCSPHIGHO2_01_FULL_40_22</name>
    <dbReference type="NCBI Taxonomy" id="1802499"/>
    <lineage>
        <taxon>Bacteria</taxon>
        <taxon>Candidatus Woeseibacteriota</taxon>
    </lineage>
</organism>